<keyword evidence="4" id="KW-1185">Reference proteome</keyword>
<evidence type="ECO:0000259" key="1">
    <source>
        <dbReference type="PROSITE" id="PS50404"/>
    </source>
</evidence>
<dbReference type="GO" id="GO:0006749">
    <property type="term" value="P:glutathione metabolic process"/>
    <property type="evidence" value="ECO:0007669"/>
    <property type="project" value="TreeGrafter"/>
</dbReference>
<protein>
    <submittedName>
        <fullName evidence="3">Glutathione S-transferase</fullName>
    </submittedName>
</protein>
<evidence type="ECO:0000313" key="4">
    <source>
        <dbReference type="Proteomes" id="UP000654108"/>
    </source>
</evidence>
<dbReference type="Pfam" id="PF14497">
    <property type="entry name" value="GST_C_3"/>
    <property type="match status" value="1"/>
</dbReference>
<reference evidence="3" key="1">
    <citation type="submission" date="2020-09" db="EMBL/GenBank/DDBJ databases">
        <title>Genome seq and assembly of Devosia sp.</title>
        <authorList>
            <person name="Chhetri G."/>
        </authorList>
    </citation>
    <scope>NUCLEOTIDE SEQUENCE</scope>
    <source>
        <strain evidence="3">PTR5</strain>
    </source>
</reference>
<proteinExistence type="predicted"/>
<dbReference type="InterPro" id="IPR004045">
    <property type="entry name" value="Glutathione_S-Trfase_N"/>
</dbReference>
<dbReference type="EMBL" id="JACYFU010000003">
    <property type="protein sequence ID" value="MBD8066205.1"/>
    <property type="molecule type" value="Genomic_DNA"/>
</dbReference>
<dbReference type="InterPro" id="IPR004046">
    <property type="entry name" value="GST_C"/>
</dbReference>
<dbReference type="CDD" id="cd03039">
    <property type="entry name" value="GST_N_Sigma_like"/>
    <property type="match status" value="1"/>
</dbReference>
<dbReference type="InterPro" id="IPR036249">
    <property type="entry name" value="Thioredoxin-like_sf"/>
</dbReference>
<dbReference type="SFLD" id="SFLDS00019">
    <property type="entry name" value="Glutathione_Transferase_(cytos"/>
    <property type="match status" value="1"/>
</dbReference>
<dbReference type="Proteomes" id="UP000654108">
    <property type="component" value="Unassembled WGS sequence"/>
</dbReference>
<sequence>MAYELYYWTGIQGRGEYVRLALEEAGADYVDVARERGDRAIADFSRTVATPSFAPPFLRDGDVVVGQTAAILLYLGGRLGLAPAEERLKLWTHQIQLTIADFVLEAHDVHHPVGAEKYYEEQKPEARRRAGEFREARVPKFLTWFETILERNPAGDAFLVGDSLTYADLSLFQVMSGLDYGFPRLMARVGGGYPKVRALVARIAERPRIKVYLASDRRLPNSEDDLFRHYPELDGAA</sequence>
<evidence type="ECO:0000313" key="3">
    <source>
        <dbReference type="EMBL" id="MBD8066205.1"/>
    </source>
</evidence>
<dbReference type="CDD" id="cd03192">
    <property type="entry name" value="GST_C_Sigma_like"/>
    <property type="match status" value="1"/>
</dbReference>
<dbReference type="SUPFAM" id="SSF47616">
    <property type="entry name" value="GST C-terminal domain-like"/>
    <property type="match status" value="1"/>
</dbReference>
<dbReference type="PANTHER" id="PTHR11571:SF263">
    <property type="entry name" value="GLUTATHIONE S-TRANSFERASE"/>
    <property type="match status" value="1"/>
</dbReference>
<dbReference type="PANTHER" id="PTHR11571">
    <property type="entry name" value="GLUTATHIONE S-TRANSFERASE"/>
    <property type="match status" value="1"/>
</dbReference>
<dbReference type="InterPro" id="IPR010987">
    <property type="entry name" value="Glutathione-S-Trfase_C-like"/>
</dbReference>
<comment type="caution">
    <text evidence="3">The sequence shown here is derived from an EMBL/GenBank/DDBJ whole genome shotgun (WGS) entry which is preliminary data.</text>
</comment>
<gene>
    <name evidence="3" type="ORF">IC608_12070</name>
</gene>
<evidence type="ECO:0000259" key="2">
    <source>
        <dbReference type="PROSITE" id="PS50405"/>
    </source>
</evidence>
<dbReference type="Gene3D" id="1.20.1050.10">
    <property type="match status" value="1"/>
</dbReference>
<dbReference type="SUPFAM" id="SSF52833">
    <property type="entry name" value="Thioredoxin-like"/>
    <property type="match status" value="1"/>
</dbReference>
<dbReference type="RefSeq" id="WP_191775677.1">
    <property type="nucleotide sequence ID" value="NZ_JACYFU010000003.1"/>
</dbReference>
<feature type="domain" description="GST N-terminal" evidence="1">
    <location>
        <begin position="1"/>
        <end position="83"/>
    </location>
</feature>
<dbReference type="AlphaFoldDB" id="A0A927FTX1"/>
<name>A0A927FTX1_9HYPH</name>
<dbReference type="InterPro" id="IPR050213">
    <property type="entry name" value="GST_superfamily"/>
</dbReference>
<organism evidence="3 4">
    <name type="scientific">Devosia oryzisoli</name>
    <dbReference type="NCBI Taxonomy" id="2774138"/>
    <lineage>
        <taxon>Bacteria</taxon>
        <taxon>Pseudomonadati</taxon>
        <taxon>Pseudomonadota</taxon>
        <taxon>Alphaproteobacteria</taxon>
        <taxon>Hyphomicrobiales</taxon>
        <taxon>Devosiaceae</taxon>
        <taxon>Devosia</taxon>
    </lineage>
</organism>
<dbReference type="Gene3D" id="3.40.30.10">
    <property type="entry name" value="Glutaredoxin"/>
    <property type="match status" value="1"/>
</dbReference>
<dbReference type="PROSITE" id="PS50405">
    <property type="entry name" value="GST_CTER"/>
    <property type="match status" value="1"/>
</dbReference>
<accession>A0A927FTX1</accession>
<dbReference type="InterPro" id="IPR036282">
    <property type="entry name" value="Glutathione-S-Trfase_C_sf"/>
</dbReference>
<feature type="domain" description="GST C-terminal" evidence="2">
    <location>
        <begin position="85"/>
        <end position="233"/>
    </location>
</feature>
<dbReference type="InterPro" id="IPR040079">
    <property type="entry name" value="Glutathione_S-Trfase"/>
</dbReference>
<dbReference type="GO" id="GO:0004364">
    <property type="term" value="F:glutathione transferase activity"/>
    <property type="evidence" value="ECO:0007669"/>
    <property type="project" value="TreeGrafter"/>
</dbReference>
<dbReference type="PROSITE" id="PS50404">
    <property type="entry name" value="GST_NTER"/>
    <property type="match status" value="1"/>
</dbReference>